<dbReference type="Proteomes" id="UP000308652">
    <property type="component" value="Unassembled WGS sequence"/>
</dbReference>
<dbReference type="PANTHER" id="PTHR31859">
    <property type="entry name" value="TETRATRICOPEPTIDE REPEAT PROTEIN 39 FAMILY MEMBER"/>
    <property type="match status" value="1"/>
</dbReference>
<organism evidence="1 2">
    <name type="scientific">Crucibulum laeve</name>
    <dbReference type="NCBI Taxonomy" id="68775"/>
    <lineage>
        <taxon>Eukaryota</taxon>
        <taxon>Fungi</taxon>
        <taxon>Dikarya</taxon>
        <taxon>Basidiomycota</taxon>
        <taxon>Agaricomycotina</taxon>
        <taxon>Agaricomycetes</taxon>
        <taxon>Agaricomycetidae</taxon>
        <taxon>Agaricales</taxon>
        <taxon>Agaricineae</taxon>
        <taxon>Nidulariaceae</taxon>
        <taxon>Crucibulum</taxon>
    </lineage>
</organism>
<evidence type="ECO:0000313" key="1">
    <source>
        <dbReference type="EMBL" id="TFK33083.1"/>
    </source>
</evidence>
<proteinExistence type="predicted"/>
<dbReference type="EMBL" id="ML213656">
    <property type="protein sequence ID" value="TFK33083.1"/>
    <property type="molecule type" value="Genomic_DNA"/>
</dbReference>
<dbReference type="Gene3D" id="1.25.40.10">
    <property type="entry name" value="Tetratricopeptide repeat domain"/>
    <property type="match status" value="1"/>
</dbReference>
<protein>
    <submittedName>
        <fullName evidence="1">Outer membrane protein Iml2/Tetratricopeptide repeat protein 39</fullName>
    </submittedName>
</protein>
<keyword evidence="2" id="KW-1185">Reference proteome</keyword>
<reference evidence="1 2" key="1">
    <citation type="journal article" date="2019" name="Nat. Ecol. Evol.">
        <title>Megaphylogeny resolves global patterns of mushroom evolution.</title>
        <authorList>
            <person name="Varga T."/>
            <person name="Krizsan K."/>
            <person name="Foldi C."/>
            <person name="Dima B."/>
            <person name="Sanchez-Garcia M."/>
            <person name="Sanchez-Ramirez S."/>
            <person name="Szollosi G.J."/>
            <person name="Szarkandi J.G."/>
            <person name="Papp V."/>
            <person name="Albert L."/>
            <person name="Andreopoulos W."/>
            <person name="Angelini C."/>
            <person name="Antonin V."/>
            <person name="Barry K.W."/>
            <person name="Bougher N.L."/>
            <person name="Buchanan P."/>
            <person name="Buyck B."/>
            <person name="Bense V."/>
            <person name="Catcheside P."/>
            <person name="Chovatia M."/>
            <person name="Cooper J."/>
            <person name="Damon W."/>
            <person name="Desjardin D."/>
            <person name="Finy P."/>
            <person name="Geml J."/>
            <person name="Haridas S."/>
            <person name="Hughes K."/>
            <person name="Justo A."/>
            <person name="Karasinski D."/>
            <person name="Kautmanova I."/>
            <person name="Kiss B."/>
            <person name="Kocsube S."/>
            <person name="Kotiranta H."/>
            <person name="LaButti K.M."/>
            <person name="Lechner B.E."/>
            <person name="Liimatainen K."/>
            <person name="Lipzen A."/>
            <person name="Lukacs Z."/>
            <person name="Mihaltcheva S."/>
            <person name="Morgado L.N."/>
            <person name="Niskanen T."/>
            <person name="Noordeloos M.E."/>
            <person name="Ohm R.A."/>
            <person name="Ortiz-Santana B."/>
            <person name="Ovrebo C."/>
            <person name="Racz N."/>
            <person name="Riley R."/>
            <person name="Savchenko A."/>
            <person name="Shiryaev A."/>
            <person name="Soop K."/>
            <person name="Spirin V."/>
            <person name="Szebenyi C."/>
            <person name="Tomsovsky M."/>
            <person name="Tulloss R.E."/>
            <person name="Uehling J."/>
            <person name="Grigoriev I.V."/>
            <person name="Vagvolgyi C."/>
            <person name="Papp T."/>
            <person name="Martin F.M."/>
            <person name="Miettinen O."/>
            <person name="Hibbett D.S."/>
            <person name="Nagy L.G."/>
        </authorList>
    </citation>
    <scope>NUCLEOTIDE SEQUENCE [LARGE SCALE GENOMIC DNA]</scope>
    <source>
        <strain evidence="1 2">CBS 166.37</strain>
    </source>
</reference>
<gene>
    <name evidence="1" type="ORF">BDQ12DRAFT_658447</name>
</gene>
<dbReference type="AlphaFoldDB" id="A0A5C3LLD3"/>
<dbReference type="GO" id="GO:0005741">
    <property type="term" value="C:mitochondrial outer membrane"/>
    <property type="evidence" value="ECO:0007669"/>
    <property type="project" value="TreeGrafter"/>
</dbReference>
<dbReference type="InterPro" id="IPR011990">
    <property type="entry name" value="TPR-like_helical_dom_sf"/>
</dbReference>
<dbReference type="GO" id="GO:0005634">
    <property type="term" value="C:nucleus"/>
    <property type="evidence" value="ECO:0007669"/>
    <property type="project" value="TreeGrafter"/>
</dbReference>
<sequence length="667" mass="72736">MAHPNAALLESTTKGFDALFSNDIVAARKHFSGKDDPFHVLGLGVCAFLEAALGMEAGLMEEATRCLTAAELGSRKMAKAPKGRRRHEGLEWEIMNADAVVLLGLTQALSESYMGYLQCMYSLNSAHSKFTKLYKTVFPNGLEGHITPGSLASSRSNSSLKAAVSRSEAASSLSVASSASTTATTSTIAPPKSSPIRAGFFSRLTSGITSSTPSLLGGGVYTEKVEEEFFEEGPVEELIVAGTAFGFGLFNLVFSLLPKKVQLLVGFLGFKHDRQLALRALAVSAAKDDVHGVFSGLVLMTYHGVVLLLSGYQANEQRILREYKAIVDKVDKKYPQGALWILNRAKILRMSHDAEGAIRVLEEGLKPERPHSFAQADTLLVFELAWTLLSQRRYEEAANMFIKLTELNSWSHATYYFIAAGCHISLGNMDKAQKLFDTIPDLIDKKKVGGKDLPTEVFIKKKLAFYKEKQARRGASERMFVQSIGISPAEEIGVFWNTHARVGTLIARAHILDMSALTPPPTIVIPISRSGTPGFHDLDTPDELALRSLLLGINYRTAGEYLTARAFLTDAYEQYPRIKVSTWIGGVSMFELAVLDLKEVESLERVDVSESSSGWTEALKNASAKLDVALGLSTSATDLSSRLDSRIAMLRDEITSKREMLGISSSA</sequence>
<name>A0A5C3LLD3_9AGAR</name>
<accession>A0A5C3LLD3</accession>
<dbReference type="SUPFAM" id="SSF48452">
    <property type="entry name" value="TPR-like"/>
    <property type="match status" value="1"/>
</dbReference>
<dbReference type="GO" id="GO:0005829">
    <property type="term" value="C:cytosol"/>
    <property type="evidence" value="ECO:0007669"/>
    <property type="project" value="TreeGrafter"/>
</dbReference>
<dbReference type="Pfam" id="PF10300">
    <property type="entry name" value="Iml2-TPR_39"/>
    <property type="match status" value="1"/>
</dbReference>
<dbReference type="PANTHER" id="PTHR31859:SF1">
    <property type="entry name" value="TETRATRICOPEPTIDE REPEAT PROTEIN 39C"/>
    <property type="match status" value="1"/>
</dbReference>
<dbReference type="InterPro" id="IPR019412">
    <property type="entry name" value="IML2/TPR_39"/>
</dbReference>
<evidence type="ECO:0000313" key="2">
    <source>
        <dbReference type="Proteomes" id="UP000308652"/>
    </source>
</evidence>
<dbReference type="OrthoDB" id="2154985at2759"/>